<dbReference type="Proteomes" id="UP000660862">
    <property type="component" value="Unassembled WGS sequence"/>
</dbReference>
<evidence type="ECO:0000313" key="4">
    <source>
        <dbReference type="EMBL" id="GGG73916.1"/>
    </source>
</evidence>
<dbReference type="NCBIfam" id="NF009222">
    <property type="entry name" value="PRK12570.1"/>
    <property type="match status" value="1"/>
</dbReference>
<feature type="domain" description="SIS" evidence="3">
    <location>
        <begin position="52"/>
        <end position="215"/>
    </location>
</feature>
<dbReference type="EMBL" id="BMER01000001">
    <property type="protein sequence ID" value="GGG73916.1"/>
    <property type="molecule type" value="Genomic_DNA"/>
</dbReference>
<dbReference type="NCBIfam" id="NF003915">
    <property type="entry name" value="PRK05441.1"/>
    <property type="match status" value="1"/>
</dbReference>
<dbReference type="GO" id="GO:0009254">
    <property type="term" value="P:peptidoglycan turnover"/>
    <property type="evidence" value="ECO:0007669"/>
    <property type="project" value="TreeGrafter"/>
</dbReference>
<reference evidence="4" key="1">
    <citation type="journal article" date="2014" name="Int. J. Syst. Evol. Microbiol.">
        <title>Complete genome sequence of Corynebacterium casei LMG S-19264T (=DSM 44701T), isolated from a smear-ripened cheese.</title>
        <authorList>
            <consortium name="US DOE Joint Genome Institute (JGI-PGF)"/>
            <person name="Walter F."/>
            <person name="Albersmeier A."/>
            <person name="Kalinowski J."/>
            <person name="Ruckert C."/>
        </authorList>
    </citation>
    <scope>NUCLEOTIDE SEQUENCE</scope>
    <source>
        <strain evidence="4">CGMCC 1.12195</strain>
    </source>
</reference>
<comment type="caution">
    <text evidence="4">The sequence shown here is derived from an EMBL/GenBank/DDBJ whole genome shotgun (WGS) entry which is preliminary data.</text>
</comment>
<dbReference type="InterPro" id="IPR040190">
    <property type="entry name" value="MURQ/GCKR"/>
</dbReference>
<dbReference type="AlphaFoldDB" id="A0A917HBW9"/>
<evidence type="ECO:0000256" key="2">
    <source>
        <dbReference type="ARBA" id="ARBA00023277"/>
    </source>
</evidence>
<dbReference type="GO" id="GO:0046348">
    <property type="term" value="P:amino sugar catabolic process"/>
    <property type="evidence" value="ECO:0007669"/>
    <property type="project" value="InterPro"/>
</dbReference>
<dbReference type="InterPro" id="IPR001347">
    <property type="entry name" value="SIS_dom"/>
</dbReference>
<accession>A0A917HBW9</accession>
<dbReference type="InterPro" id="IPR046348">
    <property type="entry name" value="SIS_dom_sf"/>
</dbReference>
<dbReference type="InterPro" id="IPR005486">
    <property type="entry name" value="Glucokinase_regulatory_CS"/>
</dbReference>
<dbReference type="GO" id="GO:0016803">
    <property type="term" value="F:ether hydrolase activity"/>
    <property type="evidence" value="ECO:0007669"/>
    <property type="project" value="TreeGrafter"/>
</dbReference>
<dbReference type="Pfam" id="PF22645">
    <property type="entry name" value="GKRP_SIS_N"/>
    <property type="match status" value="1"/>
</dbReference>
<keyword evidence="5" id="KW-1185">Reference proteome</keyword>
<proteinExistence type="predicted"/>
<dbReference type="PANTHER" id="PTHR10088:SF4">
    <property type="entry name" value="GLUCOKINASE REGULATORY PROTEIN"/>
    <property type="match status" value="1"/>
</dbReference>
<dbReference type="PROSITE" id="PS51464">
    <property type="entry name" value="SIS"/>
    <property type="match status" value="1"/>
</dbReference>
<dbReference type="Gene3D" id="3.40.50.10490">
    <property type="entry name" value="Glucose-6-phosphate isomerase like protein, domain 1"/>
    <property type="match status" value="1"/>
</dbReference>
<reference evidence="4" key="2">
    <citation type="submission" date="2020-09" db="EMBL/GenBank/DDBJ databases">
        <authorList>
            <person name="Sun Q."/>
            <person name="Zhou Y."/>
        </authorList>
    </citation>
    <scope>NUCLEOTIDE SEQUENCE</scope>
    <source>
        <strain evidence="4">CGMCC 1.12195</strain>
    </source>
</reference>
<name>A0A917HBW9_9SPHI</name>
<dbReference type="PANTHER" id="PTHR10088">
    <property type="entry name" value="GLUCOKINASE REGULATORY PROTEIN"/>
    <property type="match status" value="1"/>
</dbReference>
<dbReference type="RefSeq" id="WP_188504049.1">
    <property type="nucleotide sequence ID" value="NZ_BMER01000001.1"/>
</dbReference>
<gene>
    <name evidence="4" type="primary">murQ</name>
    <name evidence="4" type="ORF">GCM10007415_01640</name>
</gene>
<sequence length="282" mass="30442">MNIRVTESPSHYRNLEQQDIDTLISWINQEDQKVALKIKEALPQLSKLIGVIVEKLKTGGRLFYVGAGSGGRLSVLDVIELPNTFGIPKGKVNVILAGGVEHLVEAKEEREDDTKEGWANLREAGISPADVVVGIAASGTTPFVLEALKACRNHGITTGCIVSNPESPIAEQADYPVEVVTGPEFITGSTRMKSGSAQKMIFDMISTTTMICLGRVEDNSMVNMALINDKAVDRAVRMLVDKSNIADYGEAKRILLQNGSVRKALDALASSETSSVDFTPEL</sequence>
<keyword evidence="2" id="KW-0119">Carbohydrate metabolism</keyword>
<organism evidence="4 5">
    <name type="scientific">Parapedobacter pyrenivorans</name>
    <dbReference type="NCBI Taxonomy" id="1305674"/>
    <lineage>
        <taxon>Bacteria</taxon>
        <taxon>Pseudomonadati</taxon>
        <taxon>Bacteroidota</taxon>
        <taxon>Sphingobacteriia</taxon>
        <taxon>Sphingobacteriales</taxon>
        <taxon>Sphingobacteriaceae</taxon>
        <taxon>Parapedobacter</taxon>
    </lineage>
</organism>
<dbReference type="GO" id="GO:0097367">
    <property type="term" value="F:carbohydrate derivative binding"/>
    <property type="evidence" value="ECO:0007669"/>
    <property type="project" value="InterPro"/>
</dbReference>
<dbReference type="GO" id="GO:0016835">
    <property type="term" value="F:carbon-oxygen lyase activity"/>
    <property type="evidence" value="ECO:0007669"/>
    <property type="project" value="InterPro"/>
</dbReference>
<evidence type="ECO:0000256" key="1">
    <source>
        <dbReference type="ARBA" id="ARBA00023239"/>
    </source>
</evidence>
<keyword evidence="1" id="KW-0456">Lyase</keyword>
<evidence type="ECO:0000313" key="5">
    <source>
        <dbReference type="Proteomes" id="UP000660862"/>
    </source>
</evidence>
<dbReference type="InterPro" id="IPR005488">
    <property type="entry name" value="Etherase_MurQ"/>
</dbReference>
<protein>
    <submittedName>
        <fullName evidence="4">N-acetylmuramic acid 6-phosphate etherase</fullName>
    </submittedName>
</protein>
<dbReference type="SUPFAM" id="SSF53697">
    <property type="entry name" value="SIS domain"/>
    <property type="match status" value="1"/>
</dbReference>
<dbReference type="CDD" id="cd05007">
    <property type="entry name" value="SIS_Etherase"/>
    <property type="match status" value="1"/>
</dbReference>
<dbReference type="PROSITE" id="PS01272">
    <property type="entry name" value="GCKR"/>
    <property type="match status" value="1"/>
</dbReference>
<evidence type="ECO:0000259" key="3">
    <source>
        <dbReference type="PROSITE" id="PS51464"/>
    </source>
</evidence>